<dbReference type="Gene3D" id="1.25.40.10">
    <property type="entry name" value="Tetratricopeptide repeat domain"/>
    <property type="match status" value="2"/>
</dbReference>
<feature type="region of interest" description="Disordered" evidence="1">
    <location>
        <begin position="370"/>
        <end position="404"/>
    </location>
</feature>
<evidence type="ECO:0000313" key="2">
    <source>
        <dbReference type="EMBL" id="HJD49154.1"/>
    </source>
</evidence>
<name>A0A9D2UB63_9CORY</name>
<dbReference type="AlphaFoldDB" id="A0A9D2UB63"/>
<proteinExistence type="predicted"/>
<feature type="compositionally biased region" description="Polar residues" evidence="1">
    <location>
        <begin position="390"/>
        <end position="404"/>
    </location>
</feature>
<dbReference type="InterPro" id="IPR011990">
    <property type="entry name" value="TPR-like_helical_dom_sf"/>
</dbReference>
<feature type="compositionally biased region" description="Basic and acidic residues" evidence="1">
    <location>
        <begin position="1"/>
        <end position="11"/>
    </location>
</feature>
<feature type="compositionally biased region" description="Basic and acidic residues" evidence="1">
    <location>
        <begin position="148"/>
        <end position="172"/>
    </location>
</feature>
<evidence type="ECO:0000313" key="3">
    <source>
        <dbReference type="Proteomes" id="UP000823907"/>
    </source>
</evidence>
<reference evidence="2" key="1">
    <citation type="journal article" date="2021" name="PeerJ">
        <title>Extensive microbial diversity within the chicken gut microbiome revealed by metagenomics and culture.</title>
        <authorList>
            <person name="Gilroy R."/>
            <person name="Ravi A."/>
            <person name="Getino M."/>
            <person name="Pursley I."/>
            <person name="Horton D.L."/>
            <person name="Alikhan N.F."/>
            <person name="Baker D."/>
            <person name="Gharbi K."/>
            <person name="Hall N."/>
            <person name="Watson M."/>
            <person name="Adriaenssens E.M."/>
            <person name="Foster-Nyarko E."/>
            <person name="Jarju S."/>
            <person name="Secka A."/>
            <person name="Antonio M."/>
            <person name="Oren A."/>
            <person name="Chaudhuri R.R."/>
            <person name="La Ragione R."/>
            <person name="Hildebrand F."/>
            <person name="Pallen M.J."/>
        </authorList>
    </citation>
    <scope>NUCLEOTIDE SEQUENCE</scope>
    <source>
        <strain evidence="2">5925</strain>
    </source>
</reference>
<dbReference type="EMBL" id="DWUR01000054">
    <property type="protein sequence ID" value="HJD49154.1"/>
    <property type="molecule type" value="Genomic_DNA"/>
</dbReference>
<comment type="caution">
    <text evidence="2">The sequence shown here is derived from an EMBL/GenBank/DDBJ whole genome shotgun (WGS) entry which is preliminary data.</text>
</comment>
<dbReference type="SUPFAM" id="SSF48452">
    <property type="entry name" value="TPR-like"/>
    <property type="match status" value="1"/>
</dbReference>
<feature type="compositionally biased region" description="Basic and acidic residues" evidence="1">
    <location>
        <begin position="370"/>
        <end position="386"/>
    </location>
</feature>
<accession>A0A9D2UB63</accession>
<reference evidence="2" key="2">
    <citation type="submission" date="2021-04" db="EMBL/GenBank/DDBJ databases">
        <authorList>
            <person name="Gilroy R."/>
        </authorList>
    </citation>
    <scope>NUCLEOTIDE SEQUENCE</scope>
    <source>
        <strain evidence="2">5925</strain>
    </source>
</reference>
<gene>
    <name evidence="2" type="ORF">H9907_03435</name>
</gene>
<sequence length="404" mass="45587">MSEYQSRGDRGHRPRSKRGGNFKPRRHRNSDDNRRGNNRDRDFDRGERRGGNRYRDRDDRRGHDRGRNFDLDDRRDNRYRGRDDRRDGRYNDRDGDQPRGRRGGGRPYGGGKKFDGDRRNGGDRRGGNFRNRGGQANRARQSGPQRSGYREERINARMREPRIPEGVDPKDLDPQVRQELRSLSRDNADMVAKHLIMAATLLDENTEKALEHARAAKDRAGRVAVARETNGIAAYHAGEWKEAISELRAARRMQGGPGLIAVLADAERALGRPEKALGVAGEYRPEELDPETRVELAMVVAGAYQDLDRHEEAIVALEEELDAADAPDVTKLRVTYAYADALAQAGRTADAIQWFTNANELDTEEVLDAEKRIAELNEGTSEKNTEDTGESNNQDSGAESSEDK</sequence>
<dbReference type="Proteomes" id="UP000823907">
    <property type="component" value="Unassembled WGS sequence"/>
</dbReference>
<feature type="region of interest" description="Disordered" evidence="1">
    <location>
        <begin position="1"/>
        <end position="172"/>
    </location>
</feature>
<organism evidence="2 3">
    <name type="scientific">Candidatus Corynebacterium intestinavium</name>
    <dbReference type="NCBI Taxonomy" id="2838531"/>
    <lineage>
        <taxon>Bacteria</taxon>
        <taxon>Bacillati</taxon>
        <taxon>Actinomycetota</taxon>
        <taxon>Actinomycetes</taxon>
        <taxon>Mycobacteriales</taxon>
        <taxon>Corynebacteriaceae</taxon>
        <taxon>Corynebacterium</taxon>
    </lineage>
</organism>
<feature type="compositionally biased region" description="Basic and acidic residues" evidence="1">
    <location>
        <begin position="29"/>
        <end position="99"/>
    </location>
</feature>
<feature type="compositionally biased region" description="Basic and acidic residues" evidence="1">
    <location>
        <begin position="112"/>
        <end position="126"/>
    </location>
</feature>
<evidence type="ECO:0000256" key="1">
    <source>
        <dbReference type="SAM" id="MobiDB-lite"/>
    </source>
</evidence>
<feature type="compositionally biased region" description="Basic residues" evidence="1">
    <location>
        <begin position="12"/>
        <end position="28"/>
    </location>
</feature>
<protein>
    <submittedName>
        <fullName evidence="2">Tetratricopeptide repeat protein</fullName>
    </submittedName>
</protein>
<feature type="compositionally biased region" description="Low complexity" evidence="1">
    <location>
        <begin position="128"/>
        <end position="141"/>
    </location>
</feature>